<keyword evidence="2 6" id="KW-0812">Transmembrane</keyword>
<evidence type="ECO:0000256" key="1">
    <source>
        <dbReference type="ARBA" id="ARBA00004141"/>
    </source>
</evidence>
<dbReference type="InterPro" id="IPR049326">
    <property type="entry name" value="Rhodopsin_dom_fungi"/>
</dbReference>
<evidence type="ECO:0000313" key="8">
    <source>
        <dbReference type="EMBL" id="KAE8356025.1"/>
    </source>
</evidence>
<organism evidence="8 9">
    <name type="scientific">Aspergillus coremiiformis</name>
    <dbReference type="NCBI Taxonomy" id="138285"/>
    <lineage>
        <taxon>Eukaryota</taxon>
        <taxon>Fungi</taxon>
        <taxon>Dikarya</taxon>
        <taxon>Ascomycota</taxon>
        <taxon>Pezizomycotina</taxon>
        <taxon>Eurotiomycetes</taxon>
        <taxon>Eurotiomycetidae</taxon>
        <taxon>Eurotiales</taxon>
        <taxon>Aspergillaceae</taxon>
        <taxon>Aspergillus</taxon>
        <taxon>Aspergillus subgen. Circumdati</taxon>
    </lineage>
</organism>
<comment type="similarity">
    <text evidence="5">Belongs to the SAT4 family.</text>
</comment>
<dbReference type="OrthoDB" id="5022096at2759"/>
<dbReference type="AlphaFoldDB" id="A0A5N6ZEX9"/>
<proteinExistence type="inferred from homology"/>
<dbReference type="GO" id="GO:0016020">
    <property type="term" value="C:membrane"/>
    <property type="evidence" value="ECO:0007669"/>
    <property type="project" value="UniProtKB-SubCell"/>
</dbReference>
<comment type="subcellular location">
    <subcellularLocation>
        <location evidence="1">Membrane</location>
        <topology evidence="1">Multi-pass membrane protein</topology>
    </subcellularLocation>
</comment>
<feature type="transmembrane region" description="Helical" evidence="6">
    <location>
        <begin position="12"/>
        <end position="32"/>
    </location>
</feature>
<feature type="domain" description="Rhodopsin" evidence="7">
    <location>
        <begin position="28"/>
        <end position="276"/>
    </location>
</feature>
<dbReference type="PANTHER" id="PTHR33048:SF31">
    <property type="entry name" value="INTEGRAL MEMBRANE PROTEIN"/>
    <property type="match status" value="1"/>
</dbReference>
<name>A0A5N6ZEX9_9EURO</name>
<evidence type="ECO:0000256" key="6">
    <source>
        <dbReference type="SAM" id="Phobius"/>
    </source>
</evidence>
<dbReference type="Proteomes" id="UP000327118">
    <property type="component" value="Unassembled WGS sequence"/>
</dbReference>
<reference evidence="9" key="1">
    <citation type="submission" date="2019-04" db="EMBL/GenBank/DDBJ databases">
        <title>Friends and foes A comparative genomics studyof 23 Aspergillus species from section Flavi.</title>
        <authorList>
            <consortium name="DOE Joint Genome Institute"/>
            <person name="Kjaerbolling I."/>
            <person name="Vesth T."/>
            <person name="Frisvad J.C."/>
            <person name="Nybo J.L."/>
            <person name="Theobald S."/>
            <person name="Kildgaard S."/>
            <person name="Isbrandt T."/>
            <person name="Kuo A."/>
            <person name="Sato A."/>
            <person name="Lyhne E.K."/>
            <person name="Kogle M.E."/>
            <person name="Wiebenga A."/>
            <person name="Kun R.S."/>
            <person name="Lubbers R.J."/>
            <person name="Makela M.R."/>
            <person name="Barry K."/>
            <person name="Chovatia M."/>
            <person name="Clum A."/>
            <person name="Daum C."/>
            <person name="Haridas S."/>
            <person name="He G."/>
            <person name="LaButti K."/>
            <person name="Lipzen A."/>
            <person name="Mondo S."/>
            <person name="Riley R."/>
            <person name="Salamov A."/>
            <person name="Simmons B.A."/>
            <person name="Magnuson J.K."/>
            <person name="Henrissat B."/>
            <person name="Mortensen U.H."/>
            <person name="Larsen T.O."/>
            <person name="Devries R.P."/>
            <person name="Grigoriev I.V."/>
            <person name="Machida M."/>
            <person name="Baker S.E."/>
            <person name="Andersen M.R."/>
        </authorList>
    </citation>
    <scope>NUCLEOTIDE SEQUENCE [LARGE SCALE GENOMIC DNA]</scope>
    <source>
        <strain evidence="9">CBS 553.77</strain>
    </source>
</reference>
<keyword evidence="9" id="KW-1185">Reference proteome</keyword>
<evidence type="ECO:0000313" key="9">
    <source>
        <dbReference type="Proteomes" id="UP000327118"/>
    </source>
</evidence>
<keyword evidence="4 6" id="KW-0472">Membrane</keyword>
<accession>A0A5N6ZEX9</accession>
<gene>
    <name evidence="8" type="ORF">BDV28DRAFT_145526</name>
</gene>
<evidence type="ECO:0000256" key="2">
    <source>
        <dbReference type="ARBA" id="ARBA00022692"/>
    </source>
</evidence>
<evidence type="ECO:0000256" key="4">
    <source>
        <dbReference type="ARBA" id="ARBA00023136"/>
    </source>
</evidence>
<protein>
    <recommendedName>
        <fullName evidence="7">Rhodopsin domain-containing protein</fullName>
    </recommendedName>
</protein>
<keyword evidence="3 6" id="KW-1133">Transmembrane helix</keyword>
<dbReference type="Pfam" id="PF20684">
    <property type="entry name" value="Fung_rhodopsin"/>
    <property type="match status" value="1"/>
</dbReference>
<dbReference type="InterPro" id="IPR052337">
    <property type="entry name" value="SAT4-like"/>
</dbReference>
<evidence type="ECO:0000256" key="5">
    <source>
        <dbReference type="ARBA" id="ARBA00038359"/>
    </source>
</evidence>
<feature type="transmembrane region" description="Helical" evidence="6">
    <location>
        <begin position="44"/>
        <end position="68"/>
    </location>
</feature>
<feature type="transmembrane region" description="Helical" evidence="6">
    <location>
        <begin position="121"/>
        <end position="146"/>
    </location>
</feature>
<feature type="transmembrane region" description="Helical" evidence="6">
    <location>
        <begin position="88"/>
        <end position="109"/>
    </location>
</feature>
<sequence length="364" mass="40718">MAMLYDDAPTNVAVAIVLAVLALISFTLRVWCRFGRSAWGADDWIMTFAVVPFFVTVIGFIGSSVNGIGSHLTRFQVPEKEPYLSEALKYYFIFQIGYILSIIPIKLSISWMLIRIAEGRMIYILLQYVVMALIVMINFLTLVLILTNCKPIKAAWNLSLYIGGGGYCRPLSVLENINYVTSSVNIATDWITALMPIPLIWNVQLNLRTKILIVILMGLGVLASVAACVRLGYSVKPNASLDFTYITSKVCIWSYVEDAIGMLAGNVATLRPLFRRFLDRAVRTKRNRSSCNHPSAFGPEYELPMNKRSPMKMPSMEAAEASRARDSLLSDADSLKQIIHRPERAERPGAANIMVSRQVNITYE</sequence>
<evidence type="ECO:0000259" key="7">
    <source>
        <dbReference type="Pfam" id="PF20684"/>
    </source>
</evidence>
<dbReference type="EMBL" id="ML739043">
    <property type="protein sequence ID" value="KAE8356025.1"/>
    <property type="molecule type" value="Genomic_DNA"/>
</dbReference>
<feature type="transmembrane region" description="Helical" evidence="6">
    <location>
        <begin position="211"/>
        <end position="232"/>
    </location>
</feature>
<dbReference type="PANTHER" id="PTHR33048">
    <property type="entry name" value="PTH11-LIKE INTEGRAL MEMBRANE PROTEIN (AFU_ORTHOLOGUE AFUA_5G11245)"/>
    <property type="match status" value="1"/>
</dbReference>
<evidence type="ECO:0000256" key="3">
    <source>
        <dbReference type="ARBA" id="ARBA00022989"/>
    </source>
</evidence>